<dbReference type="Proteomes" id="UP000235836">
    <property type="component" value="Unassembled WGS sequence"/>
</dbReference>
<evidence type="ECO:0000259" key="1">
    <source>
        <dbReference type="Pfam" id="PF03235"/>
    </source>
</evidence>
<dbReference type="EMBL" id="PNHG01000002">
    <property type="protein sequence ID" value="PMC65272.1"/>
    <property type="molecule type" value="Genomic_DNA"/>
</dbReference>
<organism evidence="2 3">
    <name type="scientific">Corynebacterium tuscaniense</name>
    <dbReference type="NCBI Taxonomy" id="302449"/>
    <lineage>
        <taxon>Bacteria</taxon>
        <taxon>Bacillati</taxon>
        <taxon>Actinomycetota</taxon>
        <taxon>Actinomycetes</taxon>
        <taxon>Mycobacteriales</taxon>
        <taxon>Corynebacteriaceae</taxon>
        <taxon>Corynebacterium</taxon>
    </lineage>
</organism>
<sequence length="600" mass="67494">MGFTTPSYSLTDLFARAERGELQIPDFQHTYLWDVDRTRLLISTVLRGYPVGTLLALDTRNVPMRFSPQPLPGAPATDSDPGLLLLDGQQRLSSLYLTFQGDGRIEVLDFRGRSIYRRFFVDVRLAVQTEPIPEEAIFAIDDDGEIRSHFGPDIPGGITSRESMVENYVVPVSSLLWEEGNDLLFDMAAKTDDPELRDKVKEFHRRVLRPLAAYDIPMTRLDRDTSQIGVGQIFAQANSQGVSMDVFELLTASFALEDPTFVLAKHWEQCEQELRKHPALDEIDRVRFLRGVSLLVSSTTGPSRGHRGDVLNLALEDYLWASRELVAAFDRTARFLAERCIFTVDQVPYSHQLVPLAVILARLNRDTAGLSCDEQTTTDRVNQWFWCGVFGELYGAHAPSIRAGIDVDQVTPWAMGTTDEVPKTVRDAQFAESRLLTAGPDSAVYRGIYSLLMARGARDWRTGKTFDATSIVELQPDFYQVFPAGYCQTHGVDEQLAHSVLNRTPLGKRTESVMESGDPKRYLSRLQSKAIMEDSEFDEVLATHELVPEYLLTSHWEAFFADRAERFIGMIEYAMDKPVVRDGNVSARNASSEDSDIEDA</sequence>
<evidence type="ECO:0000313" key="2">
    <source>
        <dbReference type="EMBL" id="PMC65272.1"/>
    </source>
</evidence>
<dbReference type="InterPro" id="IPR004919">
    <property type="entry name" value="GmrSD_N"/>
</dbReference>
<dbReference type="Pfam" id="PF03235">
    <property type="entry name" value="GmrSD_N"/>
    <property type="match status" value="1"/>
</dbReference>
<dbReference type="PANTHER" id="PTHR37292">
    <property type="entry name" value="VNG6097C"/>
    <property type="match status" value="1"/>
</dbReference>
<reference evidence="2 3" key="1">
    <citation type="submission" date="2017-09" db="EMBL/GenBank/DDBJ databases">
        <title>Bacterial strain isolated from the female urinary microbiota.</title>
        <authorList>
            <person name="Thomas-White K."/>
            <person name="Kumar N."/>
            <person name="Forster S."/>
            <person name="Putonti C."/>
            <person name="Lawley T."/>
            <person name="Wolfe A.J."/>
        </authorList>
    </citation>
    <scope>NUCLEOTIDE SEQUENCE [LARGE SCALE GENOMIC DNA]</scope>
    <source>
        <strain evidence="2 3">UMB0792</strain>
    </source>
</reference>
<comment type="caution">
    <text evidence="2">The sequence shown here is derived from an EMBL/GenBank/DDBJ whole genome shotgun (WGS) entry which is preliminary data.</text>
</comment>
<dbReference type="PANTHER" id="PTHR37292:SF2">
    <property type="entry name" value="DUF262 DOMAIN-CONTAINING PROTEIN"/>
    <property type="match status" value="1"/>
</dbReference>
<protein>
    <recommendedName>
        <fullName evidence="1">GmrSD restriction endonucleases N-terminal domain-containing protein</fullName>
    </recommendedName>
</protein>
<proteinExistence type="predicted"/>
<accession>A0A2N6T7J1</accession>
<dbReference type="RefSeq" id="WP_102723391.1">
    <property type="nucleotide sequence ID" value="NZ_PNHG01000002.1"/>
</dbReference>
<evidence type="ECO:0000313" key="3">
    <source>
        <dbReference type="Proteomes" id="UP000235836"/>
    </source>
</evidence>
<feature type="domain" description="GmrSD restriction endonucleases N-terminal" evidence="1">
    <location>
        <begin position="11"/>
        <end position="254"/>
    </location>
</feature>
<gene>
    <name evidence="2" type="ORF">CJ203_02395</name>
</gene>
<dbReference type="AlphaFoldDB" id="A0A2N6T7J1"/>
<name>A0A2N6T7J1_9CORY</name>
<keyword evidence="3" id="KW-1185">Reference proteome</keyword>